<dbReference type="SUPFAM" id="SSF49899">
    <property type="entry name" value="Concanavalin A-like lectins/glucanases"/>
    <property type="match status" value="1"/>
</dbReference>
<dbReference type="PANTHER" id="PTHR33681">
    <property type="entry name" value="BINDING PROTEIN, PUTATIVE, EXPRESSED-RELATED"/>
    <property type="match status" value="1"/>
</dbReference>
<gene>
    <name evidence="2" type="ORF">Prudu_007078</name>
</gene>
<accession>A0A4Y1R158</accession>
<feature type="domain" description="Alginate lyase 2" evidence="1">
    <location>
        <begin position="9"/>
        <end position="116"/>
    </location>
</feature>
<organism evidence="2">
    <name type="scientific">Prunus dulcis</name>
    <name type="common">Almond</name>
    <name type="synonym">Amygdalus dulcis</name>
    <dbReference type="NCBI Taxonomy" id="3755"/>
    <lineage>
        <taxon>Eukaryota</taxon>
        <taxon>Viridiplantae</taxon>
        <taxon>Streptophyta</taxon>
        <taxon>Embryophyta</taxon>
        <taxon>Tracheophyta</taxon>
        <taxon>Spermatophyta</taxon>
        <taxon>Magnoliopsida</taxon>
        <taxon>eudicotyledons</taxon>
        <taxon>Gunneridae</taxon>
        <taxon>Pentapetalae</taxon>
        <taxon>rosids</taxon>
        <taxon>fabids</taxon>
        <taxon>Rosales</taxon>
        <taxon>Rosaceae</taxon>
        <taxon>Amygdaloideae</taxon>
        <taxon>Amygdaleae</taxon>
        <taxon>Prunus</taxon>
    </lineage>
</organism>
<dbReference type="InterPro" id="IPR013320">
    <property type="entry name" value="ConA-like_dom_sf"/>
</dbReference>
<sequence length="140" mass="15866">MCGHGYTYGVWQFEDHFLVPQRSSGVTIMQIFGAAHQATTPQLRVCDGDLKYYTHNVVAANIYNKWFRLNVIHNVGARKVTIFIDGEKKLVVKDHSRATFYFKYGVYAAPSGSSHYMERIKVEGDQAFQKIMVKALGLAT</sequence>
<dbReference type="Gene3D" id="2.60.120.200">
    <property type="match status" value="1"/>
</dbReference>
<evidence type="ECO:0000313" key="2">
    <source>
        <dbReference type="EMBL" id="BBG97836.1"/>
    </source>
</evidence>
<reference evidence="2" key="1">
    <citation type="journal article" date="2019" name="Science">
        <title>Mutation of a bHLH transcription factor allowed almond domestication.</title>
        <authorList>
            <person name="Sanchez-Perez R."/>
            <person name="Pavan S."/>
            <person name="Mazzeo R."/>
            <person name="Moldovan C."/>
            <person name="Aiese Cigliano R."/>
            <person name="Del Cueto J."/>
            <person name="Ricciardi F."/>
            <person name="Lotti C."/>
            <person name="Ricciardi L."/>
            <person name="Dicenta F."/>
            <person name="Lopez-Marques R.L."/>
            <person name="Lindberg Moller B."/>
        </authorList>
    </citation>
    <scope>NUCLEOTIDE SEQUENCE</scope>
</reference>
<name>A0A4Y1R158_PRUDU</name>
<dbReference type="PANTHER" id="PTHR33681:SF13">
    <property type="entry name" value="ALGINATE LYASE 2 DOMAIN-CONTAINING PROTEIN"/>
    <property type="match status" value="1"/>
</dbReference>
<evidence type="ECO:0000259" key="1">
    <source>
        <dbReference type="Pfam" id="PF08787"/>
    </source>
</evidence>
<dbReference type="Pfam" id="PF08787">
    <property type="entry name" value="Alginate_lyase2"/>
    <property type="match status" value="1"/>
</dbReference>
<dbReference type="AlphaFoldDB" id="A0A4Y1R158"/>
<protein>
    <recommendedName>
        <fullName evidence="1">Alginate lyase 2 domain-containing protein</fullName>
    </recommendedName>
</protein>
<proteinExistence type="predicted"/>
<dbReference type="EMBL" id="AP019298">
    <property type="protein sequence ID" value="BBG97836.1"/>
    <property type="molecule type" value="Genomic_DNA"/>
</dbReference>
<dbReference type="InterPro" id="IPR014895">
    <property type="entry name" value="Alginate_lyase_2"/>
</dbReference>